<dbReference type="Pfam" id="PF01182">
    <property type="entry name" value="Glucosamine_iso"/>
    <property type="match status" value="1"/>
</dbReference>
<dbReference type="OrthoDB" id="9810967at2"/>
<dbReference type="Proteomes" id="UP000245870">
    <property type="component" value="Unassembled WGS sequence"/>
</dbReference>
<comment type="catalytic activity">
    <reaction evidence="1 7">
        <text>6-phospho-D-glucono-1,5-lactone + H2O = 6-phospho-D-gluconate + H(+)</text>
        <dbReference type="Rhea" id="RHEA:12556"/>
        <dbReference type="ChEBI" id="CHEBI:15377"/>
        <dbReference type="ChEBI" id="CHEBI:15378"/>
        <dbReference type="ChEBI" id="CHEBI:57955"/>
        <dbReference type="ChEBI" id="CHEBI:58759"/>
        <dbReference type="EC" id="3.1.1.31"/>
    </reaction>
</comment>
<evidence type="ECO:0000256" key="4">
    <source>
        <dbReference type="ARBA" id="ARBA00010662"/>
    </source>
</evidence>
<dbReference type="PANTHER" id="PTHR11054">
    <property type="entry name" value="6-PHOSPHOGLUCONOLACTONASE"/>
    <property type="match status" value="1"/>
</dbReference>
<dbReference type="RefSeq" id="WP_116615481.1">
    <property type="nucleotide sequence ID" value="NZ_CALDWB010000014.1"/>
</dbReference>
<dbReference type="EC" id="3.1.1.31" evidence="5 7"/>
<dbReference type="AlphaFoldDB" id="A0A2U0UNY1"/>
<evidence type="ECO:0000256" key="6">
    <source>
        <dbReference type="ARBA" id="ARBA00020337"/>
    </source>
</evidence>
<feature type="domain" description="Glucosamine/galactosamine-6-phosphate isomerase" evidence="8">
    <location>
        <begin position="8"/>
        <end position="220"/>
    </location>
</feature>
<evidence type="ECO:0000313" key="9">
    <source>
        <dbReference type="EMBL" id="PVX59310.1"/>
    </source>
</evidence>
<dbReference type="SUPFAM" id="SSF100950">
    <property type="entry name" value="NagB/RpiA/CoA transferase-like"/>
    <property type="match status" value="1"/>
</dbReference>
<reference evidence="9 10" key="1">
    <citation type="submission" date="2018-05" db="EMBL/GenBank/DDBJ databases">
        <title>Genomic Encyclopedia of Type Strains, Phase IV (KMG-IV): sequencing the most valuable type-strain genomes for metagenomic binning, comparative biology and taxonomic classification.</title>
        <authorList>
            <person name="Goeker M."/>
        </authorList>
    </citation>
    <scope>NUCLEOTIDE SEQUENCE [LARGE SCALE GENOMIC DNA]</scope>
    <source>
        <strain evidence="9 10">DSM 100333</strain>
    </source>
</reference>
<dbReference type="InterPro" id="IPR039104">
    <property type="entry name" value="6PGL"/>
</dbReference>
<comment type="similarity">
    <text evidence="4 7">Belongs to the glucosamine/galactosamine-6-phosphate isomerase family. 6-phosphogluconolactonase subfamily.</text>
</comment>
<dbReference type="InterPro" id="IPR006148">
    <property type="entry name" value="Glc/Gal-6P_isomerase"/>
</dbReference>
<evidence type="ECO:0000256" key="2">
    <source>
        <dbReference type="ARBA" id="ARBA00002681"/>
    </source>
</evidence>
<dbReference type="NCBIfam" id="TIGR01198">
    <property type="entry name" value="pgl"/>
    <property type="match status" value="1"/>
</dbReference>
<dbReference type="PANTHER" id="PTHR11054:SF0">
    <property type="entry name" value="6-PHOSPHOGLUCONOLACTONASE"/>
    <property type="match status" value="1"/>
</dbReference>
<comment type="function">
    <text evidence="2 7">Hydrolysis of 6-phosphogluconolactone to 6-phosphogluconate.</text>
</comment>
<organism evidence="9 10">
    <name type="scientific">Hallella colorans</name>
    <dbReference type="NCBI Taxonomy" id="1703337"/>
    <lineage>
        <taxon>Bacteria</taxon>
        <taxon>Pseudomonadati</taxon>
        <taxon>Bacteroidota</taxon>
        <taxon>Bacteroidia</taxon>
        <taxon>Bacteroidales</taxon>
        <taxon>Prevotellaceae</taxon>
        <taxon>Hallella</taxon>
    </lineage>
</organism>
<evidence type="ECO:0000256" key="1">
    <source>
        <dbReference type="ARBA" id="ARBA00000832"/>
    </source>
</evidence>
<evidence type="ECO:0000313" key="10">
    <source>
        <dbReference type="Proteomes" id="UP000245870"/>
    </source>
</evidence>
<dbReference type="UniPathway" id="UPA00115">
    <property type="reaction ID" value="UER00409"/>
</dbReference>
<comment type="caution">
    <text evidence="9">The sequence shown here is derived from an EMBL/GenBank/DDBJ whole genome shotgun (WGS) entry which is preliminary data.</text>
</comment>
<evidence type="ECO:0000259" key="8">
    <source>
        <dbReference type="Pfam" id="PF01182"/>
    </source>
</evidence>
<protein>
    <recommendedName>
        <fullName evidence="6 7">6-phosphogluconolactonase</fullName>
        <shortName evidence="7">6PGL</shortName>
        <ecNumber evidence="5 7">3.1.1.31</ecNumber>
    </recommendedName>
</protein>
<dbReference type="GO" id="GO:0017057">
    <property type="term" value="F:6-phosphogluconolactonase activity"/>
    <property type="evidence" value="ECO:0007669"/>
    <property type="project" value="UniProtKB-UniRule"/>
</dbReference>
<accession>A0A2U0UNY1</accession>
<comment type="pathway">
    <text evidence="3 7">Carbohydrate degradation; pentose phosphate pathway; D-ribulose 5-phosphate from D-glucose 6-phosphate (oxidative stage): step 2/3.</text>
</comment>
<dbReference type="GO" id="GO:0005975">
    <property type="term" value="P:carbohydrate metabolic process"/>
    <property type="evidence" value="ECO:0007669"/>
    <property type="project" value="UniProtKB-UniRule"/>
</dbReference>
<name>A0A2U0UNY1_9BACT</name>
<evidence type="ECO:0000256" key="7">
    <source>
        <dbReference type="RuleBase" id="RU365095"/>
    </source>
</evidence>
<keyword evidence="7" id="KW-0378">Hydrolase</keyword>
<evidence type="ECO:0000256" key="3">
    <source>
        <dbReference type="ARBA" id="ARBA00004961"/>
    </source>
</evidence>
<keyword evidence="10" id="KW-1185">Reference proteome</keyword>
<proteinExistence type="inferred from homology"/>
<dbReference type="InterPro" id="IPR037171">
    <property type="entry name" value="NagB/RpiA_transferase-like"/>
</dbReference>
<dbReference type="GO" id="GO:0006098">
    <property type="term" value="P:pentose-phosphate shunt"/>
    <property type="evidence" value="ECO:0007669"/>
    <property type="project" value="UniProtKB-UniPathway"/>
</dbReference>
<dbReference type="InterPro" id="IPR005900">
    <property type="entry name" value="6-phosphogluconolactonase_DevB"/>
</dbReference>
<dbReference type="EMBL" id="QENY01000001">
    <property type="protein sequence ID" value="PVX59310.1"/>
    <property type="molecule type" value="Genomic_DNA"/>
</dbReference>
<evidence type="ECO:0000256" key="5">
    <source>
        <dbReference type="ARBA" id="ARBA00013198"/>
    </source>
</evidence>
<sequence>MITHIHDNEAETARALIERIIQLVNEHSSDHKVNIALSGGSTPALMFRLWAEEYNNQTPWHQIRFFWVDERCVPPTDSESNYGMTYDNLLCKIDLPKENVVRVKGENHPEEEARRYEAQIRTMLPEENGIPIFDIILLGAGNDGHTSSIFPGQEYLLNAQEVYAVSTQPQSGQRRVALTGKPIIYAKNVIFLLTGKAKATVLADIIDQNDAGPAAYIGHHALNTVEVYADKVAAGQI</sequence>
<dbReference type="Gene3D" id="3.40.50.1360">
    <property type="match status" value="1"/>
</dbReference>
<gene>
    <name evidence="7" type="primary">pgl</name>
    <name evidence="9" type="ORF">C7379_10178</name>
</gene>
<dbReference type="CDD" id="cd01400">
    <property type="entry name" value="6PGL"/>
    <property type="match status" value="1"/>
</dbReference>